<dbReference type="OMA" id="IWGENEN"/>
<evidence type="ECO:0000259" key="2">
    <source>
        <dbReference type="PROSITE" id="PS51406"/>
    </source>
</evidence>
<dbReference type="AlphaFoldDB" id="A0A0L0BZC4"/>
<comment type="caution">
    <text evidence="3">The sequence shown here is derived from an EMBL/GenBank/DDBJ whole genome shotgun (WGS) entry which is preliminary data.</text>
</comment>
<dbReference type="Pfam" id="PF00147">
    <property type="entry name" value="Fibrinogen_C"/>
    <property type="match status" value="1"/>
</dbReference>
<dbReference type="PANTHER" id="PTHR19143">
    <property type="entry name" value="FIBRINOGEN/TENASCIN/ANGIOPOEITIN"/>
    <property type="match status" value="1"/>
</dbReference>
<feature type="domain" description="Fibrinogen C-terminal" evidence="2">
    <location>
        <begin position="102"/>
        <end position="317"/>
    </location>
</feature>
<protein>
    <recommendedName>
        <fullName evidence="2">Fibrinogen C-terminal domain-containing protein</fullName>
    </recommendedName>
</protein>
<dbReference type="SMART" id="SM00186">
    <property type="entry name" value="FBG"/>
    <property type="match status" value="1"/>
</dbReference>
<evidence type="ECO:0000313" key="3">
    <source>
        <dbReference type="EMBL" id="KNC24594.1"/>
    </source>
</evidence>
<dbReference type="InterPro" id="IPR014716">
    <property type="entry name" value="Fibrinogen_a/b/g_C_1"/>
</dbReference>
<proteinExistence type="predicted"/>
<accession>A0A0L0BZC4</accession>
<feature type="chain" id="PRO_5005535470" description="Fibrinogen C-terminal domain-containing protein" evidence="1">
    <location>
        <begin position="21"/>
        <end position="317"/>
    </location>
</feature>
<dbReference type="InterPro" id="IPR036056">
    <property type="entry name" value="Fibrinogen-like_C"/>
</dbReference>
<gene>
    <name evidence="3" type="ORF">FF38_00712</name>
</gene>
<dbReference type="Gene3D" id="3.90.215.10">
    <property type="entry name" value="Gamma Fibrinogen, chain A, domain 1"/>
    <property type="match status" value="1"/>
</dbReference>
<keyword evidence="1" id="KW-0732">Signal</keyword>
<dbReference type="PROSITE" id="PS51406">
    <property type="entry name" value="FIBRINOGEN_C_2"/>
    <property type="match status" value="1"/>
</dbReference>
<organism evidence="3 4">
    <name type="scientific">Lucilia cuprina</name>
    <name type="common">Green bottle fly</name>
    <name type="synonym">Australian sheep blowfly</name>
    <dbReference type="NCBI Taxonomy" id="7375"/>
    <lineage>
        <taxon>Eukaryota</taxon>
        <taxon>Metazoa</taxon>
        <taxon>Ecdysozoa</taxon>
        <taxon>Arthropoda</taxon>
        <taxon>Hexapoda</taxon>
        <taxon>Insecta</taxon>
        <taxon>Pterygota</taxon>
        <taxon>Neoptera</taxon>
        <taxon>Endopterygota</taxon>
        <taxon>Diptera</taxon>
        <taxon>Brachycera</taxon>
        <taxon>Muscomorpha</taxon>
        <taxon>Oestroidea</taxon>
        <taxon>Calliphoridae</taxon>
        <taxon>Luciliinae</taxon>
        <taxon>Lucilia</taxon>
    </lineage>
</organism>
<dbReference type="GO" id="GO:0005615">
    <property type="term" value="C:extracellular space"/>
    <property type="evidence" value="ECO:0007669"/>
    <property type="project" value="TreeGrafter"/>
</dbReference>
<dbReference type="InterPro" id="IPR002181">
    <property type="entry name" value="Fibrinogen_a/b/g_C_dom"/>
</dbReference>
<feature type="signal peptide" evidence="1">
    <location>
        <begin position="1"/>
        <end position="20"/>
    </location>
</feature>
<evidence type="ECO:0000256" key="1">
    <source>
        <dbReference type="SAM" id="SignalP"/>
    </source>
</evidence>
<evidence type="ECO:0000313" key="4">
    <source>
        <dbReference type="Proteomes" id="UP000037069"/>
    </source>
</evidence>
<dbReference type="Proteomes" id="UP000037069">
    <property type="component" value="Unassembled WGS sequence"/>
</dbReference>
<dbReference type="OrthoDB" id="7936929at2759"/>
<dbReference type="STRING" id="7375.A0A0L0BZC4"/>
<dbReference type="SUPFAM" id="SSF56496">
    <property type="entry name" value="Fibrinogen C-terminal domain-like"/>
    <property type="match status" value="1"/>
</dbReference>
<sequence>MFLKHLIIILPIICVSYVMAHTEDVYTSIFAQIENLKKSIEMLKLQENSVSEISKQDDNNCNLIKDEVDKQSKAANDKESFIKKTLFEIRFNKLPESKKKHCKEDHEPKDCESATKCTQKSGYYKISLSEEKKIMVFCDMNITGGSWMHILRRIDGSLDFERNWSTYLEGFGNVKSEYWIGLQNLYALTNNNGRQQLYVHLEDFEGETYYALYDNFVVGRANERFKLISLGNYSGTAIDGMSYSVGAKFYTLQDGRVIDGFACDTNGGGWWYKKCSNSSPTNSYFDKYSDNVGIIWGENENQQPYFFKTIYFMIRNF</sequence>
<dbReference type="PANTHER" id="PTHR19143:SF327">
    <property type="entry name" value="FI21813P1-RELATED"/>
    <property type="match status" value="1"/>
</dbReference>
<reference evidence="3 4" key="1">
    <citation type="journal article" date="2015" name="Nat. Commun.">
        <title>Lucilia cuprina genome unlocks parasitic fly biology to underpin future interventions.</title>
        <authorList>
            <person name="Anstead C.A."/>
            <person name="Korhonen P.K."/>
            <person name="Young N.D."/>
            <person name="Hall R.S."/>
            <person name="Jex A.R."/>
            <person name="Murali S.C."/>
            <person name="Hughes D.S."/>
            <person name="Lee S.F."/>
            <person name="Perry T."/>
            <person name="Stroehlein A.J."/>
            <person name="Ansell B.R."/>
            <person name="Breugelmans B."/>
            <person name="Hofmann A."/>
            <person name="Qu J."/>
            <person name="Dugan S."/>
            <person name="Lee S.L."/>
            <person name="Chao H."/>
            <person name="Dinh H."/>
            <person name="Han Y."/>
            <person name="Doddapaneni H.V."/>
            <person name="Worley K.C."/>
            <person name="Muzny D.M."/>
            <person name="Ioannidis P."/>
            <person name="Waterhouse R.M."/>
            <person name="Zdobnov E.M."/>
            <person name="James P.J."/>
            <person name="Bagnall N.H."/>
            <person name="Kotze A.C."/>
            <person name="Gibbs R.A."/>
            <person name="Richards S."/>
            <person name="Batterham P."/>
            <person name="Gasser R.B."/>
        </authorList>
    </citation>
    <scope>NUCLEOTIDE SEQUENCE [LARGE SCALE GENOMIC DNA]</scope>
    <source>
        <strain evidence="3 4">LS</strain>
        <tissue evidence="3">Full body</tissue>
    </source>
</reference>
<dbReference type="InterPro" id="IPR050373">
    <property type="entry name" value="Fibrinogen_C-term_domain"/>
</dbReference>
<dbReference type="EMBL" id="JRES01001206">
    <property type="protein sequence ID" value="KNC24594.1"/>
    <property type="molecule type" value="Genomic_DNA"/>
</dbReference>
<name>A0A0L0BZC4_LUCCU</name>
<keyword evidence="4" id="KW-1185">Reference proteome</keyword>